<dbReference type="Gene3D" id="3.40.190.10">
    <property type="entry name" value="Periplasmic binding protein-like II"/>
    <property type="match status" value="2"/>
</dbReference>
<name>A0ABS5QJJ3_9PROT</name>
<keyword evidence="3" id="KW-1185">Reference proteome</keyword>
<protein>
    <submittedName>
        <fullName evidence="2">Substrate-binding domain-containing protein</fullName>
    </submittedName>
</protein>
<gene>
    <name evidence="2" type="ORF">KHU32_19285</name>
</gene>
<dbReference type="SUPFAM" id="SSF53850">
    <property type="entry name" value="Periplasmic binding protein-like II"/>
    <property type="match status" value="1"/>
</dbReference>
<dbReference type="EMBL" id="JAHCDA010000004">
    <property type="protein sequence ID" value="MBS7813097.1"/>
    <property type="molecule type" value="Genomic_DNA"/>
</dbReference>
<dbReference type="Pfam" id="PF13531">
    <property type="entry name" value="SBP_bac_11"/>
    <property type="match status" value="1"/>
</dbReference>
<evidence type="ECO:0000313" key="3">
    <source>
        <dbReference type="Proteomes" id="UP000766336"/>
    </source>
</evidence>
<feature type="signal peptide" evidence="1">
    <location>
        <begin position="1"/>
        <end position="21"/>
    </location>
</feature>
<dbReference type="RefSeq" id="WP_213671797.1">
    <property type="nucleotide sequence ID" value="NZ_JAHCDA010000004.1"/>
</dbReference>
<evidence type="ECO:0000256" key="1">
    <source>
        <dbReference type="SAM" id="SignalP"/>
    </source>
</evidence>
<sequence length="254" mass="27171">MDRRTLLLAAGIIASAQAASAAEPLNVYGPGGPLPAMREAAAAFGRAEGLEVRVTAGPTPAWIERARADADLVFSGSEVMMSDFIAALPEIDPASVVPLYLRPSAILVRPGNPGRIGGVADLLRPGHRILVVNGAGQQGLWEDVAGRLGDIASVRAFRANIAVFARNSAEARDAWVRDPSLDAWLIWNIWQVSNPSLAETVPIEPEYRIHRDTGIALTRRGAARPEAKRFAEFLAGPEGARIFARWGWMTGPSP</sequence>
<evidence type="ECO:0000313" key="2">
    <source>
        <dbReference type="EMBL" id="MBS7813097.1"/>
    </source>
</evidence>
<keyword evidence="1" id="KW-0732">Signal</keyword>
<proteinExistence type="predicted"/>
<organism evidence="2 3">
    <name type="scientific">Roseococcus pinisoli</name>
    <dbReference type="NCBI Taxonomy" id="2835040"/>
    <lineage>
        <taxon>Bacteria</taxon>
        <taxon>Pseudomonadati</taxon>
        <taxon>Pseudomonadota</taxon>
        <taxon>Alphaproteobacteria</taxon>
        <taxon>Acetobacterales</taxon>
        <taxon>Roseomonadaceae</taxon>
        <taxon>Roseococcus</taxon>
    </lineage>
</organism>
<dbReference type="Proteomes" id="UP000766336">
    <property type="component" value="Unassembled WGS sequence"/>
</dbReference>
<reference evidence="2 3" key="1">
    <citation type="submission" date="2021-05" db="EMBL/GenBank/DDBJ databases">
        <title>Roseococcus sp. XZZS9, whole genome shotgun sequencing project.</title>
        <authorList>
            <person name="Zhao G."/>
            <person name="Shen L."/>
        </authorList>
    </citation>
    <scope>NUCLEOTIDE SEQUENCE [LARGE SCALE GENOMIC DNA]</scope>
    <source>
        <strain evidence="2 3">XZZS9</strain>
    </source>
</reference>
<comment type="caution">
    <text evidence="2">The sequence shown here is derived from an EMBL/GenBank/DDBJ whole genome shotgun (WGS) entry which is preliminary data.</text>
</comment>
<accession>A0ABS5QJJ3</accession>
<dbReference type="CDD" id="cd13519">
    <property type="entry name" value="PBP2_PEB3_AcfC"/>
    <property type="match status" value="1"/>
</dbReference>
<feature type="chain" id="PRO_5046189384" evidence="1">
    <location>
        <begin position="22"/>
        <end position="254"/>
    </location>
</feature>